<dbReference type="Proteomes" id="UP000632774">
    <property type="component" value="Unassembled WGS sequence"/>
</dbReference>
<evidence type="ECO:0000313" key="2">
    <source>
        <dbReference type="Proteomes" id="UP000632774"/>
    </source>
</evidence>
<reference evidence="1 2" key="1">
    <citation type="submission" date="2020-10" db="EMBL/GenBank/DDBJ databases">
        <title>Mucilaginibacter mali sp. nov., isolated from rhizosphere soil of apple orchard.</title>
        <authorList>
            <person name="Lee J.-S."/>
            <person name="Kim H.S."/>
            <person name="Kim J.-S."/>
        </authorList>
    </citation>
    <scope>NUCLEOTIDE SEQUENCE [LARGE SCALE GENOMIC DNA]</scope>
    <source>
        <strain evidence="1 2">KCTC 23157</strain>
    </source>
</reference>
<dbReference type="InterPro" id="IPR021345">
    <property type="entry name" value="DUF2961"/>
</dbReference>
<evidence type="ECO:0000313" key="1">
    <source>
        <dbReference type="EMBL" id="MBE9665743.1"/>
    </source>
</evidence>
<dbReference type="Pfam" id="PF11175">
    <property type="entry name" value="DUF2961"/>
    <property type="match status" value="1"/>
</dbReference>
<organism evidence="1 2">
    <name type="scientific">Mucilaginibacter boryungensis</name>
    <dbReference type="NCBI Taxonomy" id="768480"/>
    <lineage>
        <taxon>Bacteria</taxon>
        <taxon>Pseudomonadati</taxon>
        <taxon>Bacteroidota</taxon>
        <taxon>Sphingobacteriia</taxon>
        <taxon>Sphingobacteriales</taxon>
        <taxon>Sphingobacteriaceae</taxon>
        <taxon>Mucilaginibacter</taxon>
    </lineage>
</organism>
<comment type="caution">
    <text evidence="1">The sequence shown here is derived from an EMBL/GenBank/DDBJ whole genome shotgun (WGS) entry which is preliminary data.</text>
</comment>
<dbReference type="EMBL" id="JADFFM010000001">
    <property type="protein sequence ID" value="MBE9665743.1"/>
    <property type="molecule type" value="Genomic_DNA"/>
</dbReference>
<protein>
    <submittedName>
        <fullName evidence="1">DUF2961 domain-containing protein</fullName>
    </submittedName>
</protein>
<dbReference type="Gene3D" id="2.60.120.1390">
    <property type="match status" value="1"/>
</dbReference>
<name>A0ABR9XFB2_9SPHI</name>
<accession>A0ABR9XFB2</accession>
<keyword evidence="2" id="KW-1185">Reference proteome</keyword>
<sequence>MLMKINGLIIRVVAIVLCFFYANLKAQSLYELPTDVNTRWISFENPTGGKGAGAMQNKGAKGNASQWVKAGESKVLMDYNGAGVINRIWMTIIDRNPKALRAIHLDMYWEGSTKPAVSVPLGDFFGIGLGRMAAFQSALFTDPEGKSFNCYIPMPFRKHAKIVFVNESQQNQLLFYDVNISKLAKPTNNIAYFHAYWSNNDGAKLGEDFEILPRVKGKGRFLGTNLSVIADKVYGDTWFGEGEVKTYLDGDTNYPTLAGSGTEDYIGSAWNLGAFNQLYQGAPIVDKQKKQYAFYRYHIPDPIYFHTDCRVTIQQMGGAGRDLIRGIIKAGGKAKPISVMTAKGLIKLQELKDYPDLFDDKFPADEWVNFYRIDDYSATAYFYLDKPVSNLPALAPLEKRLKGL</sequence>
<proteinExistence type="predicted"/>
<gene>
    <name evidence="1" type="ORF">IRJ18_05175</name>
</gene>